<keyword evidence="6 8" id="KW-1133">Transmembrane helix</keyword>
<evidence type="ECO:0000256" key="4">
    <source>
        <dbReference type="ARBA" id="ARBA00022960"/>
    </source>
</evidence>
<feature type="transmembrane region" description="Helical" evidence="8">
    <location>
        <begin position="388"/>
        <end position="410"/>
    </location>
</feature>
<comment type="function">
    <text evidence="8 9">Involved in peptidoglycan biosynthesis. Transports lipid-linked peptidoglycan precursors from the inner to the outer leaflet of the cytoplasmic membrane.</text>
</comment>
<evidence type="ECO:0000256" key="8">
    <source>
        <dbReference type="HAMAP-Rule" id="MF_02078"/>
    </source>
</evidence>
<keyword evidence="5 8" id="KW-0573">Peptidoglycan synthesis</keyword>
<dbReference type="STRING" id="698762.SAMN00808754_0434"/>
<evidence type="ECO:0000313" key="11">
    <source>
        <dbReference type="Proteomes" id="UP000192569"/>
    </source>
</evidence>
<protein>
    <recommendedName>
        <fullName evidence="8">Probable lipid II flippase MurJ</fullName>
    </recommendedName>
</protein>
<feature type="transmembrane region" description="Helical" evidence="8">
    <location>
        <begin position="59"/>
        <end position="82"/>
    </location>
</feature>
<evidence type="ECO:0000256" key="5">
    <source>
        <dbReference type="ARBA" id="ARBA00022984"/>
    </source>
</evidence>
<proteinExistence type="inferred from homology"/>
<dbReference type="Proteomes" id="UP000192569">
    <property type="component" value="Chromosome I"/>
</dbReference>
<feature type="transmembrane region" description="Helical" evidence="8">
    <location>
        <begin position="353"/>
        <end position="376"/>
    </location>
</feature>
<dbReference type="PANTHER" id="PTHR47019:SF1">
    <property type="entry name" value="LIPID II FLIPPASE MURJ"/>
    <property type="match status" value="1"/>
</dbReference>
<sequence>MDSQTKGVSLDRLAQAALAVFVLNLASRLLGFVRDAAIAGKFGAGPETDAYMVAYTIPYFLQTVLGMAFVTVLVPALTAYLVKGEREEAWKVGSALTNWIGLLLGVLAILGVILAPWLVALLAPGFPAKVKGLAVQLTRILFFSLPFMGTGMVLSGILNAGYYFTSPALAPAVSNLIIIASALFLARPLGIYGLALGTVASFLAFFLVQIPDLFRLGFRYFFLLAPRHPMVRRVGIYSLPVIFSLAVNQIYQATNRFFASHLAAGSITALDLGLRLVSVPLGVFAAAVSTTVFPALSEEAAQGRKMEMARLTRQGISLVAFLVIPTAVALMILREPLVRLVFERGAFQARATLMTAEVVFYASWGLLAQVAQPILLRAFYALGEVRTPALAGLASVGLNIAFSLILAPALGHGGLALANSLAASFYVLALYISLKGRLPYLETRALLKSCTSIAMAATFMGGTLYILGKVLNLFNPLQATWALGVKISILAGVSLIVFLVLAWAFKVEEMELVQGLVGRRR</sequence>
<feature type="transmembrane region" description="Helical" evidence="8">
    <location>
        <begin position="446"/>
        <end position="467"/>
    </location>
</feature>
<evidence type="ECO:0000256" key="2">
    <source>
        <dbReference type="ARBA" id="ARBA00022475"/>
    </source>
</evidence>
<dbReference type="GO" id="GO:0015648">
    <property type="term" value="F:lipid-linked peptidoglycan transporter activity"/>
    <property type="evidence" value="ECO:0007669"/>
    <property type="project" value="UniProtKB-UniRule"/>
</dbReference>
<dbReference type="GO" id="GO:0071555">
    <property type="term" value="P:cell wall organization"/>
    <property type="evidence" value="ECO:0007669"/>
    <property type="project" value="UniProtKB-UniRule"/>
</dbReference>
<name>A0A1W1VDD4_9FIRM</name>
<dbReference type="PANTHER" id="PTHR47019">
    <property type="entry name" value="LIPID II FLIPPASE MURJ"/>
    <property type="match status" value="1"/>
</dbReference>
<feature type="transmembrane region" description="Helical" evidence="8">
    <location>
        <begin position="487"/>
        <end position="505"/>
    </location>
</feature>
<evidence type="ECO:0000313" key="10">
    <source>
        <dbReference type="EMBL" id="SMB91392.1"/>
    </source>
</evidence>
<dbReference type="OrthoDB" id="9804143at2"/>
<feature type="transmembrane region" description="Helical" evidence="8">
    <location>
        <begin position="191"/>
        <end position="214"/>
    </location>
</feature>
<evidence type="ECO:0000256" key="3">
    <source>
        <dbReference type="ARBA" id="ARBA00022692"/>
    </source>
</evidence>
<feature type="transmembrane region" description="Helical" evidence="8">
    <location>
        <begin position="12"/>
        <end position="33"/>
    </location>
</feature>
<dbReference type="UniPathway" id="UPA00219"/>
<keyword evidence="8 9" id="KW-0961">Cell wall biogenesis/degradation</keyword>
<dbReference type="GO" id="GO:0005886">
    <property type="term" value="C:plasma membrane"/>
    <property type="evidence" value="ECO:0007669"/>
    <property type="project" value="UniProtKB-SubCell"/>
</dbReference>
<comment type="subcellular location">
    <subcellularLocation>
        <location evidence="1 8">Cell membrane</location>
        <topology evidence="1 8">Multi-pass membrane protein</topology>
    </subcellularLocation>
</comment>
<feature type="transmembrane region" description="Helical" evidence="8">
    <location>
        <begin position="272"/>
        <end position="296"/>
    </location>
</feature>
<organism evidence="10 11">
    <name type="scientific">Thermanaeromonas toyohensis ToBE</name>
    <dbReference type="NCBI Taxonomy" id="698762"/>
    <lineage>
        <taxon>Bacteria</taxon>
        <taxon>Bacillati</taxon>
        <taxon>Bacillota</taxon>
        <taxon>Clostridia</taxon>
        <taxon>Neomoorellales</taxon>
        <taxon>Neomoorellaceae</taxon>
        <taxon>Thermanaeromonas</taxon>
    </lineage>
</organism>
<accession>A0A1W1VDD4</accession>
<feature type="transmembrane region" description="Helical" evidence="8">
    <location>
        <begin position="316"/>
        <end position="333"/>
    </location>
</feature>
<dbReference type="GO" id="GO:0034204">
    <property type="term" value="P:lipid translocation"/>
    <property type="evidence" value="ECO:0007669"/>
    <property type="project" value="TreeGrafter"/>
</dbReference>
<dbReference type="PIRSF" id="PIRSF002869">
    <property type="entry name" value="MviN"/>
    <property type="match status" value="1"/>
</dbReference>
<dbReference type="NCBIfam" id="TIGR01695">
    <property type="entry name" value="murJ_mviN"/>
    <property type="match status" value="1"/>
</dbReference>
<dbReference type="RefSeq" id="WP_084663592.1">
    <property type="nucleotide sequence ID" value="NZ_LT838272.1"/>
</dbReference>
<evidence type="ECO:0000256" key="1">
    <source>
        <dbReference type="ARBA" id="ARBA00004651"/>
    </source>
</evidence>
<keyword evidence="11" id="KW-1185">Reference proteome</keyword>
<dbReference type="EMBL" id="LT838272">
    <property type="protein sequence ID" value="SMB91392.1"/>
    <property type="molecule type" value="Genomic_DNA"/>
</dbReference>
<dbReference type="CDD" id="cd13123">
    <property type="entry name" value="MATE_MurJ_like"/>
    <property type="match status" value="1"/>
</dbReference>
<feature type="transmembrane region" description="Helical" evidence="8">
    <location>
        <begin position="140"/>
        <end position="161"/>
    </location>
</feature>
<feature type="transmembrane region" description="Helical" evidence="8">
    <location>
        <begin position="168"/>
        <end position="185"/>
    </location>
</feature>
<keyword evidence="8 9" id="KW-0813">Transport</keyword>
<feature type="transmembrane region" description="Helical" evidence="8">
    <location>
        <begin position="234"/>
        <end position="252"/>
    </location>
</feature>
<dbReference type="HAMAP" id="MF_02078">
    <property type="entry name" value="MurJ_MviN"/>
    <property type="match status" value="1"/>
</dbReference>
<evidence type="ECO:0000256" key="7">
    <source>
        <dbReference type="ARBA" id="ARBA00023136"/>
    </source>
</evidence>
<evidence type="ECO:0000256" key="6">
    <source>
        <dbReference type="ARBA" id="ARBA00022989"/>
    </source>
</evidence>
<keyword evidence="3 8" id="KW-0812">Transmembrane</keyword>
<feature type="transmembrane region" description="Helical" evidence="8">
    <location>
        <begin position="94"/>
        <end position="120"/>
    </location>
</feature>
<evidence type="ECO:0000256" key="9">
    <source>
        <dbReference type="PIRNR" id="PIRNR002869"/>
    </source>
</evidence>
<comment type="similarity">
    <text evidence="8 9">Belongs to the MurJ/MviN family.</text>
</comment>
<comment type="pathway">
    <text evidence="8">Cell wall biogenesis; peptidoglycan biosynthesis.</text>
</comment>
<dbReference type="Pfam" id="PF03023">
    <property type="entry name" value="MurJ"/>
    <property type="match status" value="1"/>
</dbReference>
<keyword evidence="4 8" id="KW-0133">Cell shape</keyword>
<dbReference type="GO" id="GO:0008360">
    <property type="term" value="P:regulation of cell shape"/>
    <property type="evidence" value="ECO:0007669"/>
    <property type="project" value="UniProtKB-UniRule"/>
</dbReference>
<dbReference type="AlphaFoldDB" id="A0A1W1VDD4"/>
<dbReference type="GO" id="GO:0009252">
    <property type="term" value="P:peptidoglycan biosynthetic process"/>
    <property type="evidence" value="ECO:0007669"/>
    <property type="project" value="UniProtKB-UniRule"/>
</dbReference>
<gene>
    <name evidence="8" type="primary">murJ</name>
    <name evidence="10" type="ORF">SAMN00808754_0434</name>
</gene>
<dbReference type="PRINTS" id="PR01806">
    <property type="entry name" value="VIRFACTRMVIN"/>
</dbReference>
<feature type="transmembrane region" description="Helical" evidence="8">
    <location>
        <begin position="416"/>
        <end position="434"/>
    </location>
</feature>
<keyword evidence="7 8" id="KW-0472">Membrane</keyword>
<dbReference type="InterPro" id="IPR004268">
    <property type="entry name" value="MurJ"/>
</dbReference>
<reference evidence="10 11" key="1">
    <citation type="submission" date="2017-04" db="EMBL/GenBank/DDBJ databases">
        <authorList>
            <person name="Afonso C.L."/>
            <person name="Miller P.J."/>
            <person name="Scott M.A."/>
            <person name="Spackman E."/>
            <person name="Goraichik I."/>
            <person name="Dimitrov K.M."/>
            <person name="Suarez D.L."/>
            <person name="Swayne D.E."/>
        </authorList>
    </citation>
    <scope>NUCLEOTIDE SEQUENCE [LARGE SCALE GENOMIC DNA]</scope>
    <source>
        <strain evidence="10 11">ToBE</strain>
    </source>
</reference>
<keyword evidence="2 8" id="KW-1003">Cell membrane</keyword>
<dbReference type="InterPro" id="IPR051050">
    <property type="entry name" value="Lipid_II_flippase_MurJ/MviN"/>
</dbReference>